<proteinExistence type="predicted"/>
<name>A0AAV6TP99_9ARAC</name>
<dbReference type="AlphaFoldDB" id="A0AAV6TP99"/>
<evidence type="ECO:0000256" key="1">
    <source>
        <dbReference type="SAM" id="MobiDB-lite"/>
    </source>
</evidence>
<feature type="region of interest" description="Disordered" evidence="1">
    <location>
        <begin position="1"/>
        <end position="21"/>
    </location>
</feature>
<dbReference type="EMBL" id="JAFNEN010001476">
    <property type="protein sequence ID" value="KAG8173817.1"/>
    <property type="molecule type" value="Genomic_DNA"/>
</dbReference>
<evidence type="ECO:0000313" key="3">
    <source>
        <dbReference type="Proteomes" id="UP000827092"/>
    </source>
</evidence>
<evidence type="ECO:0000313" key="2">
    <source>
        <dbReference type="EMBL" id="KAG8173817.1"/>
    </source>
</evidence>
<reference evidence="2 3" key="1">
    <citation type="journal article" date="2022" name="Nat. Ecol. Evol.">
        <title>A masculinizing supergene underlies an exaggerated male reproductive morph in a spider.</title>
        <authorList>
            <person name="Hendrickx F."/>
            <person name="De Corte Z."/>
            <person name="Sonet G."/>
            <person name="Van Belleghem S.M."/>
            <person name="Kostlbacher S."/>
            <person name="Vangestel C."/>
        </authorList>
    </citation>
    <scope>NUCLEOTIDE SEQUENCE [LARGE SCALE GENOMIC DNA]</scope>
    <source>
        <strain evidence="2">W744_W776</strain>
    </source>
</reference>
<keyword evidence="3" id="KW-1185">Reference proteome</keyword>
<protein>
    <submittedName>
        <fullName evidence="2">Uncharacterized protein</fullName>
    </submittedName>
</protein>
<dbReference type="Proteomes" id="UP000827092">
    <property type="component" value="Unassembled WGS sequence"/>
</dbReference>
<gene>
    <name evidence="2" type="ORF">JTE90_006704</name>
</gene>
<sequence length="92" mass="9988">MVPKSESQVGKKPVPNSSKPYMASLKVGPPFGELAFRAHRFPKPRRIGDVSLGISVGGTLPLYSGVPPRYLLGQDTPRGKEEVWVLCIGWGI</sequence>
<comment type="caution">
    <text evidence="2">The sequence shown here is derived from an EMBL/GenBank/DDBJ whole genome shotgun (WGS) entry which is preliminary data.</text>
</comment>
<organism evidence="2 3">
    <name type="scientific">Oedothorax gibbosus</name>
    <dbReference type="NCBI Taxonomy" id="931172"/>
    <lineage>
        <taxon>Eukaryota</taxon>
        <taxon>Metazoa</taxon>
        <taxon>Ecdysozoa</taxon>
        <taxon>Arthropoda</taxon>
        <taxon>Chelicerata</taxon>
        <taxon>Arachnida</taxon>
        <taxon>Araneae</taxon>
        <taxon>Araneomorphae</taxon>
        <taxon>Entelegynae</taxon>
        <taxon>Araneoidea</taxon>
        <taxon>Linyphiidae</taxon>
        <taxon>Erigoninae</taxon>
        <taxon>Oedothorax</taxon>
    </lineage>
</organism>
<accession>A0AAV6TP99</accession>